<keyword evidence="3" id="KW-1185">Reference proteome</keyword>
<feature type="transmembrane region" description="Helical" evidence="1">
    <location>
        <begin position="54"/>
        <end position="79"/>
    </location>
</feature>
<feature type="transmembrane region" description="Helical" evidence="1">
    <location>
        <begin position="205"/>
        <end position="224"/>
    </location>
</feature>
<feature type="transmembrane region" description="Helical" evidence="1">
    <location>
        <begin position="174"/>
        <end position="199"/>
    </location>
</feature>
<dbReference type="RefSeq" id="WP_129131911.1">
    <property type="nucleotide sequence ID" value="NZ_SDHW01000005.1"/>
</dbReference>
<dbReference type="OrthoDB" id="662235at2"/>
<feature type="transmembrane region" description="Helical" evidence="1">
    <location>
        <begin position="142"/>
        <end position="162"/>
    </location>
</feature>
<name>A0A4Q1CGG2_9BACT</name>
<feature type="transmembrane region" description="Helical" evidence="1">
    <location>
        <begin position="91"/>
        <end position="114"/>
    </location>
</feature>
<evidence type="ECO:0000313" key="2">
    <source>
        <dbReference type="EMBL" id="RXK58855.1"/>
    </source>
</evidence>
<feature type="transmembrane region" description="Helical" evidence="1">
    <location>
        <begin position="12"/>
        <end position="34"/>
    </location>
</feature>
<dbReference type="EMBL" id="SDHW01000005">
    <property type="protein sequence ID" value="RXK58855.1"/>
    <property type="molecule type" value="Genomic_DNA"/>
</dbReference>
<comment type="caution">
    <text evidence="2">The sequence shown here is derived from an EMBL/GenBank/DDBJ whole genome shotgun (WGS) entry which is preliminary data.</text>
</comment>
<dbReference type="AlphaFoldDB" id="A0A4Q1CGG2"/>
<evidence type="ECO:0000256" key="1">
    <source>
        <dbReference type="SAM" id="Phobius"/>
    </source>
</evidence>
<accession>A0A4Q1CGG2</accession>
<reference evidence="2 3" key="1">
    <citation type="submission" date="2019-01" db="EMBL/GenBank/DDBJ databases">
        <title>Lacibacter sp. strain TTM-7.</title>
        <authorList>
            <person name="Chen W.-M."/>
        </authorList>
    </citation>
    <scope>NUCLEOTIDE SEQUENCE [LARGE SCALE GENOMIC DNA]</scope>
    <source>
        <strain evidence="2 3">TTM-7</strain>
    </source>
</reference>
<evidence type="ECO:0008006" key="4">
    <source>
        <dbReference type="Google" id="ProtNLM"/>
    </source>
</evidence>
<organism evidence="2 3">
    <name type="scientific">Lacibacter luteus</name>
    <dbReference type="NCBI Taxonomy" id="2508719"/>
    <lineage>
        <taxon>Bacteria</taxon>
        <taxon>Pseudomonadati</taxon>
        <taxon>Bacteroidota</taxon>
        <taxon>Chitinophagia</taxon>
        <taxon>Chitinophagales</taxon>
        <taxon>Chitinophagaceae</taxon>
        <taxon>Lacibacter</taxon>
    </lineage>
</organism>
<gene>
    <name evidence="2" type="ORF">ESA94_15820</name>
</gene>
<proteinExistence type="predicted"/>
<sequence>MNLLKEQKAIGVITVLAGLLALACILATLVAVNFNNEAMADPVLVLTTAGTNTVAARWSMLFDMFGYYLLLLPVIYLLHDWMKEKTAWNNLVTFCGLAYVLIGSIGASILAVVWPNIIDAFQHAAVAEQQILKADFRLINDAVYNGLWNLLEMGFAATWWIVTGYQLYKNKFNIVGWVSIVTGVSCLGDALAGIFQIGWLHEVALNIYLVFAIVWAFVTGVFLMRKRLTASDLVCV</sequence>
<keyword evidence="1" id="KW-1133">Transmembrane helix</keyword>
<keyword evidence="1" id="KW-0472">Membrane</keyword>
<protein>
    <recommendedName>
        <fullName evidence="4">DUF4386 family protein</fullName>
    </recommendedName>
</protein>
<dbReference type="Proteomes" id="UP000290204">
    <property type="component" value="Unassembled WGS sequence"/>
</dbReference>
<keyword evidence="1" id="KW-0812">Transmembrane</keyword>
<dbReference type="PROSITE" id="PS51257">
    <property type="entry name" value="PROKAR_LIPOPROTEIN"/>
    <property type="match status" value="1"/>
</dbReference>
<evidence type="ECO:0000313" key="3">
    <source>
        <dbReference type="Proteomes" id="UP000290204"/>
    </source>
</evidence>